<protein>
    <recommendedName>
        <fullName evidence="1">Stage 0 sporulation protein A homolog</fullName>
    </recommendedName>
</protein>
<feature type="modified residue" description="4-aspartylphosphate" evidence="8">
    <location>
        <position position="51"/>
    </location>
</feature>
<evidence type="ECO:0000259" key="10">
    <source>
        <dbReference type="PROSITE" id="PS50110"/>
    </source>
</evidence>
<evidence type="ECO:0000256" key="1">
    <source>
        <dbReference type="ARBA" id="ARBA00018672"/>
    </source>
</evidence>
<dbReference type="Gene3D" id="3.40.50.2300">
    <property type="match status" value="1"/>
</dbReference>
<evidence type="ECO:0000313" key="13">
    <source>
        <dbReference type="Proteomes" id="UP000036356"/>
    </source>
</evidence>
<dbReference type="InterPro" id="IPR001789">
    <property type="entry name" value="Sig_transdc_resp-reg_receiver"/>
</dbReference>
<dbReference type="Gene3D" id="1.10.10.10">
    <property type="entry name" value="Winged helix-like DNA-binding domain superfamily/Winged helix DNA-binding domain"/>
    <property type="match status" value="1"/>
</dbReference>
<feature type="domain" description="OmpR/PhoB-type" evidence="11">
    <location>
        <begin position="124"/>
        <end position="220"/>
    </location>
</feature>
<keyword evidence="2 8" id="KW-0597">Phosphoprotein</keyword>
<dbReference type="EMBL" id="LDZY01000018">
    <property type="protein sequence ID" value="KLU64080.1"/>
    <property type="molecule type" value="Genomic_DNA"/>
</dbReference>
<dbReference type="Proteomes" id="UP000036356">
    <property type="component" value="Unassembled WGS sequence"/>
</dbReference>
<dbReference type="SMART" id="SM00448">
    <property type="entry name" value="REC"/>
    <property type="match status" value="1"/>
</dbReference>
<dbReference type="InterPro" id="IPR036388">
    <property type="entry name" value="WH-like_DNA-bd_sf"/>
</dbReference>
<evidence type="ECO:0000256" key="6">
    <source>
        <dbReference type="ARBA" id="ARBA00023163"/>
    </source>
</evidence>
<dbReference type="CDD" id="cd17625">
    <property type="entry name" value="REC_OmpR_DrrD-like"/>
    <property type="match status" value="1"/>
</dbReference>
<keyword evidence="4" id="KW-0805">Transcription regulation</keyword>
<dbReference type="InterPro" id="IPR016032">
    <property type="entry name" value="Sig_transdc_resp-reg_C-effctor"/>
</dbReference>
<evidence type="ECO:0000256" key="5">
    <source>
        <dbReference type="ARBA" id="ARBA00023125"/>
    </source>
</evidence>
<name>A0A0J1FKS1_9FIRM</name>
<dbReference type="InterPro" id="IPR001867">
    <property type="entry name" value="OmpR/PhoB-type_DNA-bd"/>
</dbReference>
<comment type="caution">
    <text evidence="12">The sequence shown here is derived from an EMBL/GenBank/DDBJ whole genome shotgun (WGS) entry which is preliminary data.</text>
</comment>
<dbReference type="PANTHER" id="PTHR48111">
    <property type="entry name" value="REGULATOR OF RPOS"/>
    <property type="match status" value="1"/>
</dbReference>
<reference evidence="12 13" key="1">
    <citation type="submission" date="2015-06" db="EMBL/GenBank/DDBJ databases">
        <title>Draft genome of the moderately acidophilic sulfate reducer Candidatus Desulfosporosinus acididurans strain M1.</title>
        <authorList>
            <person name="Poehlein A."/>
            <person name="Petzsch P."/>
            <person name="Johnson B.D."/>
            <person name="Schloemann M."/>
            <person name="Daniel R."/>
            <person name="Muehling M."/>
        </authorList>
    </citation>
    <scope>NUCLEOTIDE SEQUENCE [LARGE SCALE GENOMIC DNA]</scope>
    <source>
        <strain evidence="12 13">M1</strain>
    </source>
</reference>
<dbReference type="PROSITE" id="PS50110">
    <property type="entry name" value="RESPONSE_REGULATORY"/>
    <property type="match status" value="1"/>
</dbReference>
<dbReference type="SUPFAM" id="SSF46894">
    <property type="entry name" value="C-terminal effector domain of the bipartite response regulators"/>
    <property type="match status" value="1"/>
</dbReference>
<dbReference type="GO" id="GO:0000976">
    <property type="term" value="F:transcription cis-regulatory region binding"/>
    <property type="evidence" value="ECO:0007669"/>
    <property type="project" value="TreeGrafter"/>
</dbReference>
<evidence type="ECO:0000256" key="2">
    <source>
        <dbReference type="ARBA" id="ARBA00022553"/>
    </source>
</evidence>
<dbReference type="SUPFAM" id="SSF52172">
    <property type="entry name" value="CheY-like"/>
    <property type="match status" value="1"/>
</dbReference>
<evidence type="ECO:0000256" key="8">
    <source>
        <dbReference type="PROSITE-ProRule" id="PRU00169"/>
    </source>
</evidence>
<dbReference type="AlphaFoldDB" id="A0A0J1FKS1"/>
<dbReference type="CDD" id="cd00383">
    <property type="entry name" value="trans_reg_C"/>
    <property type="match status" value="1"/>
</dbReference>
<evidence type="ECO:0000256" key="3">
    <source>
        <dbReference type="ARBA" id="ARBA00023012"/>
    </source>
</evidence>
<dbReference type="SMART" id="SM00862">
    <property type="entry name" value="Trans_reg_C"/>
    <property type="match status" value="1"/>
</dbReference>
<dbReference type="Gene3D" id="6.10.250.690">
    <property type="match status" value="1"/>
</dbReference>
<dbReference type="GO" id="GO:0005829">
    <property type="term" value="C:cytosol"/>
    <property type="evidence" value="ECO:0007669"/>
    <property type="project" value="TreeGrafter"/>
</dbReference>
<dbReference type="PANTHER" id="PTHR48111:SF22">
    <property type="entry name" value="REGULATOR OF RPOS"/>
    <property type="match status" value="1"/>
</dbReference>
<dbReference type="PATRIC" id="fig|476652.3.peg.4318"/>
<dbReference type="Pfam" id="PF00486">
    <property type="entry name" value="Trans_reg_C"/>
    <property type="match status" value="1"/>
</dbReference>
<dbReference type="InterPro" id="IPR039420">
    <property type="entry name" value="WalR-like"/>
</dbReference>
<gene>
    <name evidence="12" type="primary">tcrA</name>
    <name evidence="12" type="ORF">DEAC_c40740</name>
</gene>
<dbReference type="InterPro" id="IPR011006">
    <property type="entry name" value="CheY-like_superfamily"/>
</dbReference>
<sequence length="225" mass="25360">MRLLLVEDEPRLSEALAYILKKNKYGVDTAYDGETGQTMAETGVYDLIILDRMLPRKEGVAVLKSLRHQGIHTPVLLLTAKDSIQDRIEGLDAGADDYLIKPFSTDELLARIRALGRRPGQIQGETLVLGGFTFRPLHCELMKDNQTIKLTLKESLLLELFMRNPGQVITKEQILDRVWGLDSDVEANNVEIYVHYLRKKLNSPNLKIDTVRGIGYCLKEGPDVS</sequence>
<dbReference type="GO" id="GO:0006355">
    <property type="term" value="P:regulation of DNA-templated transcription"/>
    <property type="evidence" value="ECO:0007669"/>
    <property type="project" value="InterPro"/>
</dbReference>
<evidence type="ECO:0000256" key="9">
    <source>
        <dbReference type="PROSITE-ProRule" id="PRU01091"/>
    </source>
</evidence>
<proteinExistence type="predicted"/>
<keyword evidence="13" id="KW-1185">Reference proteome</keyword>
<feature type="DNA-binding region" description="OmpR/PhoB-type" evidence="9">
    <location>
        <begin position="124"/>
        <end position="220"/>
    </location>
</feature>
<dbReference type="RefSeq" id="WP_047811838.1">
    <property type="nucleotide sequence ID" value="NZ_LDZY01000018.1"/>
</dbReference>
<organism evidence="12 13">
    <name type="scientific">Desulfosporosinus acididurans</name>
    <dbReference type="NCBI Taxonomy" id="476652"/>
    <lineage>
        <taxon>Bacteria</taxon>
        <taxon>Bacillati</taxon>
        <taxon>Bacillota</taxon>
        <taxon>Clostridia</taxon>
        <taxon>Eubacteriales</taxon>
        <taxon>Desulfitobacteriaceae</taxon>
        <taxon>Desulfosporosinus</taxon>
    </lineage>
</organism>
<accession>A0A0J1FKS1</accession>
<evidence type="ECO:0000259" key="11">
    <source>
        <dbReference type="PROSITE" id="PS51755"/>
    </source>
</evidence>
<evidence type="ECO:0000256" key="7">
    <source>
        <dbReference type="ARBA" id="ARBA00024867"/>
    </source>
</evidence>
<dbReference type="GO" id="GO:0000156">
    <property type="term" value="F:phosphorelay response regulator activity"/>
    <property type="evidence" value="ECO:0007669"/>
    <property type="project" value="TreeGrafter"/>
</dbReference>
<dbReference type="Pfam" id="PF00072">
    <property type="entry name" value="Response_reg"/>
    <property type="match status" value="1"/>
</dbReference>
<keyword evidence="5 9" id="KW-0238">DNA-binding</keyword>
<comment type="function">
    <text evidence="7">May play the central regulatory role in sporulation. It may be an element of the effector pathway responsible for the activation of sporulation genes in response to nutritional stress. Spo0A may act in concert with spo0H (a sigma factor) to control the expression of some genes that are critical to the sporulation process.</text>
</comment>
<feature type="domain" description="Response regulatory" evidence="10">
    <location>
        <begin position="2"/>
        <end position="116"/>
    </location>
</feature>
<keyword evidence="3" id="KW-0902">Two-component regulatory system</keyword>
<dbReference type="GO" id="GO:0032993">
    <property type="term" value="C:protein-DNA complex"/>
    <property type="evidence" value="ECO:0007669"/>
    <property type="project" value="TreeGrafter"/>
</dbReference>
<dbReference type="STRING" id="476652.DEAC_c40740"/>
<evidence type="ECO:0000256" key="4">
    <source>
        <dbReference type="ARBA" id="ARBA00023015"/>
    </source>
</evidence>
<dbReference type="PROSITE" id="PS51755">
    <property type="entry name" value="OMPR_PHOB"/>
    <property type="match status" value="1"/>
</dbReference>
<evidence type="ECO:0000313" key="12">
    <source>
        <dbReference type="EMBL" id="KLU64080.1"/>
    </source>
</evidence>
<keyword evidence="6" id="KW-0804">Transcription</keyword>